<evidence type="ECO:0000313" key="2">
    <source>
        <dbReference type="EMBL" id="PKK55723.1"/>
    </source>
</evidence>
<dbReference type="Proteomes" id="UP000233469">
    <property type="component" value="Unassembled WGS sequence"/>
</dbReference>
<reference evidence="2 3" key="1">
    <citation type="submission" date="2016-04" db="EMBL/GenBank/DDBJ databases">
        <title>Genome analyses suggest a sexual origin of heterokaryosis in a supposedly ancient asexual fungus.</title>
        <authorList>
            <person name="Ropars J."/>
            <person name="Sedzielewska K."/>
            <person name="Noel J."/>
            <person name="Charron P."/>
            <person name="Farinelli L."/>
            <person name="Marton T."/>
            <person name="Kruger M."/>
            <person name="Pelin A."/>
            <person name="Brachmann A."/>
            <person name="Corradi N."/>
        </authorList>
    </citation>
    <scope>NUCLEOTIDE SEQUENCE [LARGE SCALE GENOMIC DNA]</scope>
    <source>
        <strain evidence="2 3">C2</strain>
    </source>
</reference>
<organism evidence="2 3">
    <name type="scientific">Rhizophagus irregularis</name>
    <dbReference type="NCBI Taxonomy" id="588596"/>
    <lineage>
        <taxon>Eukaryota</taxon>
        <taxon>Fungi</taxon>
        <taxon>Fungi incertae sedis</taxon>
        <taxon>Mucoromycota</taxon>
        <taxon>Glomeromycotina</taxon>
        <taxon>Glomeromycetes</taxon>
        <taxon>Glomerales</taxon>
        <taxon>Glomeraceae</taxon>
        <taxon>Rhizophagus</taxon>
    </lineage>
</organism>
<evidence type="ECO:0000256" key="1">
    <source>
        <dbReference type="SAM" id="MobiDB-lite"/>
    </source>
</evidence>
<protein>
    <submittedName>
        <fullName evidence="2">Uncharacterized protein</fullName>
    </submittedName>
</protein>
<proteinExistence type="predicted"/>
<comment type="caution">
    <text evidence="2">The sequence shown here is derived from an EMBL/GenBank/DDBJ whole genome shotgun (WGS) entry which is preliminary data.</text>
</comment>
<name>A0A2N1M284_9GLOM</name>
<feature type="region of interest" description="Disordered" evidence="1">
    <location>
        <begin position="17"/>
        <end position="58"/>
    </location>
</feature>
<reference evidence="2 3" key="2">
    <citation type="submission" date="2017-10" db="EMBL/GenBank/DDBJ databases">
        <title>Extensive intraspecific genome diversity in a model arbuscular mycorrhizal fungus.</title>
        <authorList>
            <person name="Chen E.C.H."/>
            <person name="Morin E."/>
            <person name="Baudet D."/>
            <person name="Noel J."/>
            <person name="Ndikumana S."/>
            <person name="Charron P."/>
            <person name="St-Onge C."/>
            <person name="Giorgi J."/>
            <person name="Grigoriev I.V."/>
            <person name="Roux C."/>
            <person name="Martin F.M."/>
            <person name="Corradi N."/>
        </authorList>
    </citation>
    <scope>NUCLEOTIDE SEQUENCE [LARGE SCALE GENOMIC DNA]</scope>
    <source>
        <strain evidence="2 3">C2</strain>
    </source>
</reference>
<gene>
    <name evidence="2" type="ORF">RhiirC2_801663</name>
</gene>
<dbReference type="EMBL" id="LLXL01006964">
    <property type="protein sequence ID" value="PKK55723.1"/>
    <property type="molecule type" value="Genomic_DNA"/>
</dbReference>
<evidence type="ECO:0000313" key="3">
    <source>
        <dbReference type="Proteomes" id="UP000233469"/>
    </source>
</evidence>
<sequence>MPYFCSCRICKIINGDTESESEKKSDSESISSCNAAEKRKFEDDELDKSDINSESSLS</sequence>
<accession>A0A2N1M284</accession>
<dbReference type="AlphaFoldDB" id="A0A2N1M284"/>